<feature type="binding site" evidence="6">
    <location>
        <position position="298"/>
    </location>
    <ligand>
        <name>substrate</name>
    </ligand>
</feature>
<keyword evidence="4 6" id="KW-0378">Hydrolase</keyword>
<evidence type="ECO:0000256" key="6">
    <source>
        <dbReference type="HAMAP-Rule" id="MF_00313"/>
    </source>
</evidence>
<name>A0A856MSA2_9CYAN</name>
<dbReference type="Gene3D" id="3.40.710.10">
    <property type="entry name" value="DD-peptidase/beta-lactamase superfamily"/>
    <property type="match status" value="1"/>
</dbReference>
<comment type="subunit">
    <text evidence="2 6">Homotetramer.</text>
</comment>
<dbReference type="GO" id="GO:0006543">
    <property type="term" value="P:L-glutamine catabolic process"/>
    <property type="evidence" value="ECO:0007669"/>
    <property type="project" value="TreeGrafter"/>
</dbReference>
<evidence type="ECO:0000313" key="7">
    <source>
        <dbReference type="EMBL" id="QDL12507.1"/>
    </source>
</evidence>
<evidence type="ECO:0000313" key="8">
    <source>
        <dbReference type="Proteomes" id="UP000503129"/>
    </source>
</evidence>
<evidence type="ECO:0000256" key="5">
    <source>
        <dbReference type="ARBA" id="ARBA00049534"/>
    </source>
</evidence>
<dbReference type="FunFam" id="3.40.710.10:FF:000005">
    <property type="entry name" value="Glutaminase"/>
    <property type="match status" value="1"/>
</dbReference>
<evidence type="ECO:0000256" key="4">
    <source>
        <dbReference type="ARBA" id="ARBA00022801"/>
    </source>
</evidence>
<feature type="binding site" evidence="6">
    <location>
        <position position="171"/>
    </location>
    <ligand>
        <name>substrate</name>
    </ligand>
</feature>
<keyword evidence="8" id="KW-1185">Reference proteome</keyword>
<dbReference type="EC" id="3.5.1.2" evidence="3 6"/>
<comment type="similarity">
    <text evidence="1 6">Belongs to the glutaminase family.</text>
</comment>
<comment type="catalytic activity">
    <reaction evidence="5 6">
        <text>L-glutamine + H2O = L-glutamate + NH4(+)</text>
        <dbReference type="Rhea" id="RHEA:15889"/>
        <dbReference type="ChEBI" id="CHEBI:15377"/>
        <dbReference type="ChEBI" id="CHEBI:28938"/>
        <dbReference type="ChEBI" id="CHEBI:29985"/>
        <dbReference type="ChEBI" id="CHEBI:58359"/>
        <dbReference type="EC" id="3.5.1.2"/>
    </reaction>
</comment>
<evidence type="ECO:0000256" key="1">
    <source>
        <dbReference type="ARBA" id="ARBA00011076"/>
    </source>
</evidence>
<keyword evidence="6" id="KW-0007">Acetylation</keyword>
<dbReference type="EMBL" id="CP030118">
    <property type="protein sequence ID" value="QDL12507.1"/>
    <property type="molecule type" value="Genomic_DNA"/>
</dbReference>
<feature type="binding site" evidence="6">
    <location>
        <position position="222"/>
    </location>
    <ligand>
        <name>substrate</name>
    </ligand>
</feature>
<dbReference type="GO" id="GO:0004359">
    <property type="term" value="F:glutaminase activity"/>
    <property type="evidence" value="ECO:0007669"/>
    <property type="project" value="UniProtKB-UniRule"/>
</dbReference>
<evidence type="ECO:0000256" key="2">
    <source>
        <dbReference type="ARBA" id="ARBA00011881"/>
    </source>
</evidence>
<dbReference type="KEGG" id="bsen:DP114_30485"/>
<dbReference type="SUPFAM" id="SSF56601">
    <property type="entry name" value="beta-lactamase/transpeptidase-like"/>
    <property type="match status" value="1"/>
</dbReference>
<dbReference type="AlphaFoldDB" id="A0A856MSA2"/>
<feature type="binding site" evidence="6">
    <location>
        <position position="215"/>
    </location>
    <ligand>
        <name>substrate</name>
    </ligand>
</feature>
<dbReference type="HAMAP" id="MF_00313">
    <property type="entry name" value="Glutaminase"/>
    <property type="match status" value="1"/>
</dbReference>
<accession>A0A856MSA2</accession>
<dbReference type="PANTHER" id="PTHR12544">
    <property type="entry name" value="GLUTAMINASE"/>
    <property type="match status" value="1"/>
</dbReference>
<sequence>MQLRLILLGLIPLVLISPAWSYTKAKQEVSDLKTRNFLTQLSTDTPKTDLYKKDIPTPETFQQVLKEAYETFKGVNEGKNADYIPFLAKADPNLFGIVIATVDGKVYEIGDSKYPFSMQSVSKVFTFAHVLQTLGSTAVEEKIGVNATGLPFNSLIAIELNETRSVNPLVNAGAITTVSFVPGNTPEDRWNQIIGTMSDFAGRPLSVQEEVYRSESETNLRNRGIVQLLDSYKKLGSDPLESLDLYTRQCSIEVTARDLALMSATLANGGVNPITSKRVLAQNYVPKVLAVMLTNGLYEDSGTWAYQVGLPAKSGVSGGIIAVVPGKFAIATYSPPLDQAGNSFRGQKAIEYITSKLGVNIFSGATSRTQVASYPKQGGQ</sequence>
<organism evidence="7 8">
    <name type="scientific">Brasilonema sennae CENA114</name>
    <dbReference type="NCBI Taxonomy" id="415709"/>
    <lineage>
        <taxon>Bacteria</taxon>
        <taxon>Bacillati</taxon>
        <taxon>Cyanobacteriota</taxon>
        <taxon>Cyanophyceae</taxon>
        <taxon>Nostocales</taxon>
        <taxon>Scytonemataceae</taxon>
        <taxon>Brasilonema</taxon>
        <taxon>Bromeliae group (in: Brasilonema)</taxon>
    </lineage>
</organism>
<dbReference type="NCBIfam" id="NF009020">
    <property type="entry name" value="PRK12356.1"/>
    <property type="match status" value="1"/>
</dbReference>
<protein>
    <recommendedName>
        <fullName evidence="3 6">Glutaminase</fullName>
        <ecNumber evidence="3 6">3.5.1.2</ecNumber>
    </recommendedName>
</protein>
<proteinExistence type="inferred from homology"/>
<dbReference type="Pfam" id="PF04960">
    <property type="entry name" value="Glutaminase"/>
    <property type="match status" value="1"/>
</dbReference>
<evidence type="ECO:0000256" key="3">
    <source>
        <dbReference type="ARBA" id="ARBA00012918"/>
    </source>
</evidence>
<dbReference type="InterPro" id="IPR015868">
    <property type="entry name" value="Glutaminase"/>
</dbReference>
<dbReference type="NCBIfam" id="TIGR03814">
    <property type="entry name" value="Gln_ase"/>
    <property type="match status" value="1"/>
</dbReference>
<dbReference type="Proteomes" id="UP000503129">
    <property type="component" value="Chromosome"/>
</dbReference>
<feature type="binding site" evidence="6">
    <location>
        <position position="120"/>
    </location>
    <ligand>
        <name>substrate</name>
    </ligand>
</feature>
<dbReference type="GO" id="GO:0006537">
    <property type="term" value="P:glutamate biosynthetic process"/>
    <property type="evidence" value="ECO:0007669"/>
    <property type="project" value="TreeGrafter"/>
</dbReference>
<reference evidence="7 8" key="1">
    <citation type="submission" date="2018-06" db="EMBL/GenBank/DDBJ databases">
        <title>Comparative genomics of Brasilonema spp. strains.</title>
        <authorList>
            <person name="Alvarenga D.O."/>
            <person name="Fiore M.F."/>
            <person name="Varani A.M."/>
        </authorList>
    </citation>
    <scope>NUCLEOTIDE SEQUENCE [LARGE SCALE GENOMIC DNA]</scope>
    <source>
        <strain evidence="7 8">CENA114</strain>
    </source>
</reference>
<feature type="binding site" evidence="6">
    <location>
        <position position="246"/>
    </location>
    <ligand>
        <name>substrate</name>
    </ligand>
</feature>
<feature type="binding site" evidence="6">
    <location>
        <position position="316"/>
    </location>
    <ligand>
        <name>substrate</name>
    </ligand>
</feature>
<gene>
    <name evidence="6" type="primary">glsA</name>
    <name evidence="7" type="ORF">DP114_30485</name>
</gene>
<dbReference type="InterPro" id="IPR012338">
    <property type="entry name" value="Beta-lactam/transpept-like"/>
</dbReference>
<dbReference type="PANTHER" id="PTHR12544:SF48">
    <property type="entry name" value="GLUTAMINASE 1"/>
    <property type="match status" value="1"/>
</dbReference>